<accession>A0A3G1KYA0</accession>
<evidence type="ECO:0000256" key="2">
    <source>
        <dbReference type="ARBA" id="ARBA00012534"/>
    </source>
</evidence>
<dbReference type="InterPro" id="IPR026024">
    <property type="entry name" value="Chemotaxis_MeTrfase_CheR"/>
</dbReference>
<evidence type="ECO:0000313" key="7">
    <source>
        <dbReference type="EMBL" id="ATW27464.1"/>
    </source>
</evidence>
<dbReference type="KEGG" id="fwa:DCMF_24350"/>
<dbReference type="InterPro" id="IPR029063">
    <property type="entry name" value="SAM-dependent_MTases_sf"/>
</dbReference>
<dbReference type="RefSeq" id="WP_148136828.1">
    <property type="nucleotide sequence ID" value="NZ_CP017634.1"/>
</dbReference>
<dbReference type="PROSITE" id="PS50123">
    <property type="entry name" value="CHER"/>
    <property type="match status" value="1"/>
</dbReference>
<dbReference type="Gene3D" id="3.40.50.150">
    <property type="entry name" value="Vaccinia Virus protein VP39"/>
    <property type="match status" value="1"/>
</dbReference>
<sequence length="271" mass="32045">MKPITDQEFNQLVNYIRMKYGVDLFYKKTLVLGRLQNYIAQNNFKSFSAYYDFVLSDHTGAAASVLINKVTTNHTFFMREPEHFDYFRQRILPQLESTEAKKMDLRIWSAGCSTGEEPFTLAMIISEYFGVRKGLWDTHILATDISTKVLQAAVAGIYSHERIALLPEKWKKNYFVRVDEENSMIIDKIKKEVIYKKFNLMEEIFPFRRKFHVIFCRNVMIYFDANTRDELVYKFYQCIEPGGYLFIGQSESLNREATKFKYVMPAVYRKD</sequence>
<evidence type="ECO:0000256" key="4">
    <source>
        <dbReference type="ARBA" id="ARBA00022679"/>
    </source>
</evidence>
<dbReference type="Pfam" id="PF03705">
    <property type="entry name" value="CheR_N"/>
    <property type="match status" value="1"/>
</dbReference>
<dbReference type="Gene3D" id="1.10.155.10">
    <property type="entry name" value="Chemotaxis receptor methyltransferase CheR, N-terminal domain"/>
    <property type="match status" value="1"/>
</dbReference>
<protein>
    <recommendedName>
        <fullName evidence="2">protein-glutamate O-methyltransferase</fullName>
        <ecNumber evidence="2">2.1.1.80</ecNumber>
    </recommendedName>
</protein>
<name>A0A3G1KYA0_FORW1</name>
<dbReference type="OrthoDB" id="9816309at2"/>
<dbReference type="PANTHER" id="PTHR24422">
    <property type="entry name" value="CHEMOTAXIS PROTEIN METHYLTRANSFERASE"/>
    <property type="match status" value="1"/>
</dbReference>
<dbReference type="PRINTS" id="PR00996">
    <property type="entry name" value="CHERMTFRASE"/>
</dbReference>
<feature type="domain" description="CheR-type methyltransferase" evidence="6">
    <location>
        <begin position="1"/>
        <end position="271"/>
    </location>
</feature>
<dbReference type="Proteomes" id="UP000323521">
    <property type="component" value="Chromosome"/>
</dbReference>
<dbReference type="Pfam" id="PF01739">
    <property type="entry name" value="CheR"/>
    <property type="match status" value="1"/>
</dbReference>
<organism evidence="7 8">
    <name type="scientific">Formimonas warabiya</name>
    <dbReference type="NCBI Taxonomy" id="1761012"/>
    <lineage>
        <taxon>Bacteria</taxon>
        <taxon>Bacillati</taxon>
        <taxon>Bacillota</taxon>
        <taxon>Clostridia</taxon>
        <taxon>Eubacteriales</taxon>
        <taxon>Peptococcaceae</taxon>
        <taxon>Candidatus Formimonas</taxon>
    </lineage>
</organism>
<dbReference type="EC" id="2.1.1.80" evidence="2"/>
<proteinExistence type="predicted"/>
<keyword evidence="4" id="KW-0808">Transferase</keyword>
<dbReference type="AlphaFoldDB" id="A0A3G1KYA0"/>
<dbReference type="SMART" id="SM00138">
    <property type="entry name" value="MeTrc"/>
    <property type="match status" value="1"/>
</dbReference>
<keyword evidence="8" id="KW-1185">Reference proteome</keyword>
<evidence type="ECO:0000256" key="3">
    <source>
        <dbReference type="ARBA" id="ARBA00022603"/>
    </source>
</evidence>
<dbReference type="EMBL" id="CP017634">
    <property type="protein sequence ID" value="ATW27464.1"/>
    <property type="molecule type" value="Genomic_DNA"/>
</dbReference>
<evidence type="ECO:0000256" key="1">
    <source>
        <dbReference type="ARBA" id="ARBA00001541"/>
    </source>
</evidence>
<dbReference type="InterPro" id="IPR022642">
    <property type="entry name" value="CheR_C"/>
</dbReference>
<reference evidence="7 8" key="1">
    <citation type="submission" date="2016-10" db="EMBL/GenBank/DDBJ databases">
        <title>Complete Genome Sequence of Peptococcaceae strain DCMF.</title>
        <authorList>
            <person name="Edwards R.J."/>
            <person name="Holland S.I."/>
            <person name="Deshpande N.P."/>
            <person name="Wong Y.K."/>
            <person name="Ertan H."/>
            <person name="Manefield M."/>
            <person name="Russell T.L."/>
            <person name="Lee M.J."/>
        </authorList>
    </citation>
    <scope>NUCLEOTIDE SEQUENCE [LARGE SCALE GENOMIC DNA]</scope>
    <source>
        <strain evidence="7 8">DCMF</strain>
    </source>
</reference>
<dbReference type="InterPro" id="IPR050903">
    <property type="entry name" value="Bact_Chemotaxis_MeTrfase"/>
</dbReference>
<dbReference type="InterPro" id="IPR036804">
    <property type="entry name" value="CheR_N_sf"/>
</dbReference>
<evidence type="ECO:0000259" key="6">
    <source>
        <dbReference type="PROSITE" id="PS50123"/>
    </source>
</evidence>
<dbReference type="GO" id="GO:0008983">
    <property type="term" value="F:protein-glutamate O-methyltransferase activity"/>
    <property type="evidence" value="ECO:0007669"/>
    <property type="project" value="UniProtKB-EC"/>
</dbReference>
<keyword evidence="3" id="KW-0489">Methyltransferase</keyword>
<comment type="catalytic activity">
    <reaction evidence="1">
        <text>L-glutamyl-[protein] + S-adenosyl-L-methionine = [protein]-L-glutamate 5-O-methyl ester + S-adenosyl-L-homocysteine</text>
        <dbReference type="Rhea" id="RHEA:24452"/>
        <dbReference type="Rhea" id="RHEA-COMP:10208"/>
        <dbReference type="Rhea" id="RHEA-COMP:10311"/>
        <dbReference type="ChEBI" id="CHEBI:29973"/>
        <dbReference type="ChEBI" id="CHEBI:57856"/>
        <dbReference type="ChEBI" id="CHEBI:59789"/>
        <dbReference type="ChEBI" id="CHEBI:82795"/>
        <dbReference type="EC" id="2.1.1.80"/>
    </reaction>
</comment>
<dbReference type="PANTHER" id="PTHR24422:SF19">
    <property type="entry name" value="CHEMOTAXIS PROTEIN METHYLTRANSFERASE"/>
    <property type="match status" value="1"/>
</dbReference>
<dbReference type="GO" id="GO:0032259">
    <property type="term" value="P:methylation"/>
    <property type="evidence" value="ECO:0007669"/>
    <property type="project" value="UniProtKB-KW"/>
</dbReference>
<dbReference type="SUPFAM" id="SSF47757">
    <property type="entry name" value="Chemotaxis receptor methyltransferase CheR, N-terminal domain"/>
    <property type="match status" value="1"/>
</dbReference>
<gene>
    <name evidence="7" type="ORF">DCMF_24350</name>
</gene>
<keyword evidence="5" id="KW-0949">S-adenosyl-L-methionine</keyword>
<dbReference type="InterPro" id="IPR000780">
    <property type="entry name" value="CheR_MeTrfase"/>
</dbReference>
<evidence type="ECO:0000313" key="8">
    <source>
        <dbReference type="Proteomes" id="UP000323521"/>
    </source>
</evidence>
<evidence type="ECO:0000256" key="5">
    <source>
        <dbReference type="ARBA" id="ARBA00022691"/>
    </source>
</evidence>
<dbReference type="InterPro" id="IPR022641">
    <property type="entry name" value="CheR_N"/>
</dbReference>
<dbReference type="PIRSF" id="PIRSF000410">
    <property type="entry name" value="CheR"/>
    <property type="match status" value="1"/>
</dbReference>
<dbReference type="SUPFAM" id="SSF53335">
    <property type="entry name" value="S-adenosyl-L-methionine-dependent methyltransferases"/>
    <property type="match status" value="1"/>
</dbReference>